<dbReference type="GO" id="GO:0046872">
    <property type="term" value="F:metal ion binding"/>
    <property type="evidence" value="ECO:0007669"/>
    <property type="project" value="UniProtKB-KW"/>
</dbReference>
<dbReference type="EC" id="2.7.1.161" evidence="4"/>
<evidence type="ECO:0000256" key="3">
    <source>
        <dbReference type="ARBA" id="ARBA00006428"/>
    </source>
</evidence>
<evidence type="ECO:0000256" key="8">
    <source>
        <dbReference type="ARBA" id="ARBA00022679"/>
    </source>
</evidence>
<dbReference type="EMBL" id="KF900566">
    <property type="protein sequence ID" value="AIE99562.1"/>
    <property type="molecule type" value="Genomic_DNA"/>
</dbReference>
<evidence type="ECO:0000256" key="2">
    <source>
        <dbReference type="ARBA" id="ARBA00005219"/>
    </source>
</evidence>
<evidence type="ECO:0000256" key="12">
    <source>
        <dbReference type="ARBA" id="ARBA00022842"/>
    </source>
</evidence>
<dbReference type="Gene3D" id="2.40.30.30">
    <property type="entry name" value="Riboflavin kinase-like"/>
    <property type="match status" value="1"/>
</dbReference>
<dbReference type="GO" id="GO:0000166">
    <property type="term" value="F:nucleotide binding"/>
    <property type="evidence" value="ECO:0007669"/>
    <property type="project" value="UniProtKB-KW"/>
</dbReference>
<evidence type="ECO:0000256" key="16">
    <source>
        <dbReference type="ARBA" id="ARBA00047857"/>
    </source>
</evidence>
<gene>
    <name evidence="18" type="primary">rfk</name>
</gene>
<comment type="catalytic activity">
    <reaction evidence="16">
        <text>riboflavin + CTP = CDP + FMN + H(+)</text>
        <dbReference type="Rhea" id="RHEA:25021"/>
        <dbReference type="ChEBI" id="CHEBI:15378"/>
        <dbReference type="ChEBI" id="CHEBI:37563"/>
        <dbReference type="ChEBI" id="CHEBI:57986"/>
        <dbReference type="ChEBI" id="CHEBI:58069"/>
        <dbReference type="ChEBI" id="CHEBI:58210"/>
        <dbReference type="EC" id="2.7.1.161"/>
    </reaction>
</comment>
<reference evidence="18" key="1">
    <citation type="journal article" date="2014" name="Genome Biol. Evol.">
        <title>Pangenome evidence for extensive interdomain horizontal transfer affecting lineage core and shell genes in uncultured planktonic thaumarchaeota and euryarchaeota.</title>
        <authorList>
            <person name="Deschamps P."/>
            <person name="Zivanovic Y."/>
            <person name="Moreira D."/>
            <person name="Rodriguez-Valera F."/>
            <person name="Lopez-Garcia P."/>
        </authorList>
    </citation>
    <scope>NUCLEOTIDE SEQUENCE</scope>
</reference>
<keyword evidence="6" id="KW-0285">Flavoprotein</keyword>
<proteinExistence type="inferred from homology"/>
<comment type="similarity">
    <text evidence="3">Belongs to the archaeal riboflavin kinase family.</text>
</comment>
<dbReference type="GO" id="GO:0009231">
    <property type="term" value="P:riboflavin biosynthetic process"/>
    <property type="evidence" value="ECO:0007669"/>
    <property type="project" value="InterPro"/>
</dbReference>
<name>A0A075GCZ4_9EURY</name>
<dbReference type="Pfam" id="PF01982">
    <property type="entry name" value="CTP-dep_RFKase"/>
    <property type="match status" value="2"/>
</dbReference>
<evidence type="ECO:0000256" key="11">
    <source>
        <dbReference type="ARBA" id="ARBA00022777"/>
    </source>
</evidence>
<keyword evidence="7" id="KW-0288">FMN</keyword>
<evidence type="ECO:0000256" key="14">
    <source>
        <dbReference type="ARBA" id="ARBA00030544"/>
    </source>
</evidence>
<comment type="cofactor">
    <cofactor evidence="1">
        <name>Mg(2+)</name>
        <dbReference type="ChEBI" id="CHEBI:18420"/>
    </cofactor>
</comment>
<evidence type="ECO:0000256" key="5">
    <source>
        <dbReference type="ARBA" id="ARBA00017394"/>
    </source>
</evidence>
<evidence type="ECO:0000313" key="18">
    <source>
        <dbReference type="EMBL" id="AIE99562.1"/>
    </source>
</evidence>
<dbReference type="InterPro" id="IPR039063">
    <property type="entry name" value="RibK_CTP-dep"/>
</dbReference>
<dbReference type="InterPro" id="IPR023465">
    <property type="entry name" value="Riboflavin_kinase_dom_sf"/>
</dbReference>
<evidence type="ECO:0000256" key="10">
    <source>
        <dbReference type="ARBA" id="ARBA00022741"/>
    </source>
</evidence>
<keyword evidence="11 18" id="KW-0418">Kinase</keyword>
<evidence type="ECO:0000256" key="4">
    <source>
        <dbReference type="ARBA" id="ARBA00011987"/>
    </source>
</evidence>
<sequence length="157" mass="17129">MELRGTVSSGLGRAHIFMAQSHYQDQFKRVLGVTAWPGTLNIKVEGEFFVRYLALRNAAGIETAGIDESVRQAANDIDMSEIDIHRIQGFEREGRSFGGATAIIASLNTVSGATEAIDCAILIPDLTRHTDVVEVIASAFLREAFDLLDGDELLLSY</sequence>
<keyword evidence="9" id="KW-0479">Metal-binding</keyword>
<dbReference type="AlphaFoldDB" id="A0A075GCZ4"/>
<evidence type="ECO:0000256" key="9">
    <source>
        <dbReference type="ARBA" id="ARBA00022723"/>
    </source>
</evidence>
<accession>A0A075GCZ4</accession>
<feature type="domain" description="Riboflavin kinase" evidence="17">
    <location>
        <begin position="77"/>
        <end position="153"/>
    </location>
</feature>
<keyword evidence="12" id="KW-0460">Magnesium</keyword>
<protein>
    <recommendedName>
        <fullName evidence="5">Riboflavin kinase</fullName>
        <ecNumber evidence="4">2.7.1.161</ecNumber>
    </recommendedName>
    <alternativeName>
        <fullName evidence="14">CTP-dependent riboflavin kinase</fullName>
    </alternativeName>
    <alternativeName>
        <fullName evidence="15">CTP:riboflavin 5'-phosphotransferase</fullName>
    </alternativeName>
    <alternativeName>
        <fullName evidence="13">Flavokinase</fullName>
    </alternativeName>
</protein>
<dbReference type="PANTHER" id="PTHR40706:SF1">
    <property type="entry name" value="RIBOFLAVIN KINASE"/>
    <property type="match status" value="1"/>
</dbReference>
<feature type="domain" description="Riboflavin kinase" evidence="17">
    <location>
        <begin position="7"/>
        <end position="70"/>
    </location>
</feature>
<evidence type="ECO:0000256" key="1">
    <source>
        <dbReference type="ARBA" id="ARBA00001946"/>
    </source>
</evidence>
<comment type="pathway">
    <text evidence="2">Cofactor biosynthesis; FMN biosynthesis; FMN from riboflavin (CTP route): step 1/1.</text>
</comment>
<dbReference type="UniPathway" id="UPA00276">
    <property type="reaction ID" value="UER00929"/>
</dbReference>
<dbReference type="GO" id="GO:0009398">
    <property type="term" value="P:FMN biosynthetic process"/>
    <property type="evidence" value="ECO:0007669"/>
    <property type="project" value="UniProtKB-UniPathway"/>
</dbReference>
<evidence type="ECO:0000256" key="13">
    <source>
        <dbReference type="ARBA" id="ARBA00029789"/>
    </source>
</evidence>
<dbReference type="GO" id="GO:0008531">
    <property type="term" value="F:riboflavin kinase activity"/>
    <property type="evidence" value="ECO:0007669"/>
    <property type="project" value="InterPro"/>
</dbReference>
<evidence type="ECO:0000259" key="17">
    <source>
        <dbReference type="Pfam" id="PF01982"/>
    </source>
</evidence>
<dbReference type="PANTHER" id="PTHR40706">
    <property type="entry name" value="RIBOFLAVIN KINASE"/>
    <property type="match status" value="1"/>
</dbReference>
<evidence type="ECO:0000256" key="15">
    <source>
        <dbReference type="ARBA" id="ARBA00033116"/>
    </source>
</evidence>
<keyword evidence="8 18" id="KW-0808">Transferase</keyword>
<dbReference type="SUPFAM" id="SSF82114">
    <property type="entry name" value="Riboflavin kinase-like"/>
    <property type="match status" value="1"/>
</dbReference>
<evidence type="ECO:0000256" key="6">
    <source>
        <dbReference type="ARBA" id="ARBA00022630"/>
    </source>
</evidence>
<organism evidence="18">
    <name type="scientific">uncultured marine group II/III euryarchaeote KM3_113_E08</name>
    <dbReference type="NCBI Taxonomy" id="1457853"/>
    <lineage>
        <taxon>Archaea</taxon>
        <taxon>Methanobacteriati</taxon>
        <taxon>Methanobacteriota</taxon>
        <taxon>environmental samples</taxon>
    </lineage>
</organism>
<keyword evidence="10" id="KW-0547">Nucleotide-binding</keyword>
<dbReference type="InterPro" id="IPR023602">
    <property type="entry name" value="Riboflavin_kinase_CTP-dep"/>
</dbReference>
<evidence type="ECO:0000256" key="7">
    <source>
        <dbReference type="ARBA" id="ARBA00022643"/>
    </source>
</evidence>